<evidence type="ECO:0000259" key="10">
    <source>
        <dbReference type="SMART" id="SM01320"/>
    </source>
</evidence>
<sequence length="730" mass="79791">MRPRRATALNNFIPLLLLGALPARVICTDILKTSGFSTCYADSEIQVQHVDVEYNRADNNVKFDVSGSSSKSQEVTGVLTVTAYGNKVYEQSFDPCDSITKVDQLCPVPAGQFAAQGQLAIPPNYANMIPSIAFQVPDLDGMAQIVLKSKSDNKELACLQSVVNNGKTVNVPAVSYVAASVAGAALILSGFSAVSAAAGGGHGGASTTPSFSDVVAWFQTMAMNGMLSVDYPPIYRNFAKNFGWSTGLVPWNSMQQSIDGFRNNTGGNLTEDSYKYLQNATLVYQDPTVKQTNITKRGLVHLFDEIMLTARDVSTSVNSSAAGSSGNSTDNKSMHFVKGIQGYAEQLMIPKSNTFLTVLLIFGIIVAAIVVGILLFKVILETWALFASFPKSLTGFRKRYWGTMGRTIVNLILILYGVWVLYCIFQFTRGDSWAAKLLAGITLAVFTGILGYFSFRIWQLARKAKRTDGDTSKLFDDKETWVKYSLFYDQYKKDLWWIFIPTIIYMFAKGFILAAGDGHGLAQGIGQLICEGLLLFLLLWNRPYVTTAGNVIHIIISVARVLSVVCVLVFATELGIQQQTKTITGVVLIAVQSVLTGLLAILIAVNAIIICCRENPHRKRRKEAEKLNRDLDALTPLDARNSLLMDPTQHPESKRSLLSSNEQAYPYRDASPMPQERRAMRESADNLVASAASMPQSHGRNISGESFGGSPPPMNRQPTVPNLGYRGAAY</sequence>
<dbReference type="AlphaFoldDB" id="A0A9P8RPW5"/>
<keyword evidence="5 8" id="KW-1133">Transmembrane helix</keyword>
<name>A0A9P8RPW5_9PEZI</name>
<keyword evidence="3 8" id="KW-0812">Transmembrane</keyword>
<keyword evidence="4 9" id="KW-0732">Signal</keyword>
<dbReference type="SMART" id="SM01320">
    <property type="entry name" value="TRP_N"/>
    <property type="match status" value="1"/>
</dbReference>
<organism evidence="11 12">
    <name type="scientific">Trichoglossum hirsutum</name>
    <dbReference type="NCBI Taxonomy" id="265104"/>
    <lineage>
        <taxon>Eukaryota</taxon>
        <taxon>Fungi</taxon>
        <taxon>Dikarya</taxon>
        <taxon>Ascomycota</taxon>
        <taxon>Pezizomycotina</taxon>
        <taxon>Geoglossomycetes</taxon>
        <taxon>Geoglossales</taxon>
        <taxon>Geoglossaceae</taxon>
        <taxon>Trichoglossum</taxon>
    </lineage>
</organism>
<feature type="transmembrane region" description="Helical" evidence="8">
    <location>
        <begin position="407"/>
        <end position="427"/>
    </location>
</feature>
<comment type="subcellular location">
    <subcellularLocation>
        <location evidence="1">Membrane</location>
        <topology evidence="1">Multi-pass membrane protein</topology>
    </subcellularLocation>
</comment>
<dbReference type="InterPro" id="IPR040241">
    <property type="entry name" value="TRP_Flc/Pkd2-like"/>
</dbReference>
<feature type="compositionally biased region" description="Basic and acidic residues" evidence="7">
    <location>
        <begin position="675"/>
        <end position="684"/>
    </location>
</feature>
<feature type="transmembrane region" description="Helical" evidence="8">
    <location>
        <begin position="355"/>
        <end position="386"/>
    </location>
</feature>
<feature type="chain" id="PRO_5040466950" description="ML-like domain-containing protein" evidence="9">
    <location>
        <begin position="28"/>
        <end position="730"/>
    </location>
</feature>
<feature type="domain" description="ML-like" evidence="10">
    <location>
        <begin position="29"/>
        <end position="170"/>
    </location>
</feature>
<evidence type="ECO:0000256" key="1">
    <source>
        <dbReference type="ARBA" id="ARBA00004141"/>
    </source>
</evidence>
<evidence type="ECO:0000256" key="4">
    <source>
        <dbReference type="ARBA" id="ARBA00022729"/>
    </source>
</evidence>
<gene>
    <name evidence="11" type="ORF">GP486_004326</name>
</gene>
<evidence type="ECO:0000256" key="9">
    <source>
        <dbReference type="SAM" id="SignalP"/>
    </source>
</evidence>
<evidence type="ECO:0000256" key="5">
    <source>
        <dbReference type="ARBA" id="ARBA00022989"/>
    </source>
</evidence>
<dbReference type="PANTHER" id="PTHR31145:SF5">
    <property type="entry name" value="DUF907 DOMAIN PROTEIN (AFU_ORTHOLOGUE AFUA_2G06100)"/>
    <property type="match status" value="1"/>
</dbReference>
<comment type="similarity">
    <text evidence="2">Belongs to the transient receptor potential (TRP) ion channel family.</text>
</comment>
<feature type="transmembrane region" description="Helical" evidence="8">
    <location>
        <begin position="583"/>
        <end position="612"/>
    </location>
</feature>
<dbReference type="Pfam" id="PF06011">
    <property type="entry name" value="TRP"/>
    <property type="match status" value="1"/>
</dbReference>
<protein>
    <recommendedName>
        <fullName evidence="10">ML-like domain-containing protein</fullName>
    </recommendedName>
</protein>
<evidence type="ECO:0000313" key="12">
    <source>
        <dbReference type="Proteomes" id="UP000750711"/>
    </source>
</evidence>
<feature type="transmembrane region" description="Helical" evidence="8">
    <location>
        <begin position="495"/>
        <end position="515"/>
    </location>
</feature>
<feature type="compositionally biased region" description="Polar residues" evidence="7">
    <location>
        <begin position="693"/>
        <end position="704"/>
    </location>
</feature>
<dbReference type="PANTHER" id="PTHR31145">
    <property type="entry name" value="INTEGRAL MEMBRANE PROTEIN (AFU_ORTHOLOGUE AFUA_7G01610)"/>
    <property type="match status" value="1"/>
</dbReference>
<keyword evidence="6 8" id="KW-0472">Membrane</keyword>
<evidence type="ECO:0000313" key="11">
    <source>
        <dbReference type="EMBL" id="KAH0559107.1"/>
    </source>
</evidence>
<feature type="region of interest" description="Disordered" evidence="7">
    <location>
        <begin position="640"/>
        <end position="730"/>
    </location>
</feature>
<dbReference type="EMBL" id="JAGHQM010000668">
    <property type="protein sequence ID" value="KAH0559107.1"/>
    <property type="molecule type" value="Genomic_DNA"/>
</dbReference>
<accession>A0A9P8RPW5</accession>
<feature type="transmembrane region" description="Helical" evidence="8">
    <location>
        <begin position="433"/>
        <end position="455"/>
    </location>
</feature>
<dbReference type="InterPro" id="IPR010308">
    <property type="entry name" value="TRP_C"/>
</dbReference>
<dbReference type="GO" id="GO:0009272">
    <property type="term" value="P:fungal-type cell wall biogenesis"/>
    <property type="evidence" value="ECO:0007669"/>
    <property type="project" value="TreeGrafter"/>
</dbReference>
<feature type="signal peptide" evidence="9">
    <location>
        <begin position="1"/>
        <end position="27"/>
    </location>
</feature>
<feature type="transmembrane region" description="Helical" evidence="8">
    <location>
        <begin position="551"/>
        <end position="571"/>
    </location>
</feature>
<evidence type="ECO:0000256" key="8">
    <source>
        <dbReference type="SAM" id="Phobius"/>
    </source>
</evidence>
<dbReference type="Pfam" id="PF14558">
    <property type="entry name" value="TRP_N"/>
    <property type="match status" value="1"/>
</dbReference>
<dbReference type="InterPro" id="IPR032800">
    <property type="entry name" value="TRP_N"/>
</dbReference>
<dbReference type="GO" id="GO:0016020">
    <property type="term" value="C:membrane"/>
    <property type="evidence" value="ECO:0007669"/>
    <property type="project" value="UniProtKB-SubCell"/>
</dbReference>
<evidence type="ECO:0000256" key="7">
    <source>
        <dbReference type="SAM" id="MobiDB-lite"/>
    </source>
</evidence>
<evidence type="ECO:0000256" key="6">
    <source>
        <dbReference type="ARBA" id="ARBA00023136"/>
    </source>
</evidence>
<evidence type="ECO:0000256" key="3">
    <source>
        <dbReference type="ARBA" id="ARBA00022692"/>
    </source>
</evidence>
<reference evidence="11" key="1">
    <citation type="submission" date="2021-03" db="EMBL/GenBank/DDBJ databases">
        <title>Comparative genomics and phylogenomic investigation of the class Geoglossomycetes provide insights into ecological specialization and systematics.</title>
        <authorList>
            <person name="Melie T."/>
            <person name="Pirro S."/>
            <person name="Miller A.N."/>
            <person name="Quandt A."/>
        </authorList>
    </citation>
    <scope>NUCLEOTIDE SEQUENCE</scope>
    <source>
        <strain evidence="11">CAQ_001_2017</strain>
    </source>
</reference>
<keyword evidence="12" id="KW-1185">Reference proteome</keyword>
<comment type="caution">
    <text evidence="11">The sequence shown here is derived from an EMBL/GenBank/DDBJ whole genome shotgun (WGS) entry which is preliminary data.</text>
</comment>
<feature type="transmembrane region" description="Helical" evidence="8">
    <location>
        <begin position="521"/>
        <end position="539"/>
    </location>
</feature>
<proteinExistence type="inferred from homology"/>
<evidence type="ECO:0000256" key="2">
    <source>
        <dbReference type="ARBA" id="ARBA00010642"/>
    </source>
</evidence>
<dbReference type="Proteomes" id="UP000750711">
    <property type="component" value="Unassembled WGS sequence"/>
</dbReference>
<dbReference type="GO" id="GO:0055085">
    <property type="term" value="P:transmembrane transport"/>
    <property type="evidence" value="ECO:0007669"/>
    <property type="project" value="TreeGrafter"/>
</dbReference>